<organism evidence="2 3">
    <name type="scientific">Ohtaekwangia kribbensis</name>
    <dbReference type="NCBI Taxonomy" id="688913"/>
    <lineage>
        <taxon>Bacteria</taxon>
        <taxon>Pseudomonadati</taxon>
        <taxon>Bacteroidota</taxon>
        <taxon>Cytophagia</taxon>
        <taxon>Cytophagales</taxon>
        <taxon>Fulvivirgaceae</taxon>
        <taxon>Ohtaekwangia</taxon>
    </lineage>
</organism>
<feature type="transmembrane region" description="Helical" evidence="1">
    <location>
        <begin position="6"/>
        <end position="24"/>
    </location>
</feature>
<keyword evidence="1" id="KW-1133">Transmembrane helix</keyword>
<dbReference type="Proteomes" id="UP001597112">
    <property type="component" value="Unassembled WGS sequence"/>
</dbReference>
<evidence type="ECO:0000256" key="1">
    <source>
        <dbReference type="SAM" id="Phobius"/>
    </source>
</evidence>
<evidence type="ECO:0000313" key="3">
    <source>
        <dbReference type="Proteomes" id="UP001597112"/>
    </source>
</evidence>
<sequence length="206" mass="23460">MKKQSIFIIAIVIVVIVSLLYSFLGSENQSAYIEEIRKEREEKDHFMRTSQESPFAGKTESFKGLNYYDADIRYKITADLAPIQNKKVVLLSTSDGKEERYIEYAYAEFDLNGYHNKLLILEMIDIGPVRGKLFLPFGDETSAGETYGAGRYLDIEKVQGSNTITLDFNKAYNPYCAYAEEFSCPFPPAENLLKVAIRAGEKVYHN</sequence>
<dbReference type="InterPro" id="IPR012467">
    <property type="entry name" value="DUF1684"/>
</dbReference>
<evidence type="ECO:0000313" key="2">
    <source>
        <dbReference type="EMBL" id="MFD1001796.1"/>
    </source>
</evidence>
<reference evidence="3" key="1">
    <citation type="journal article" date="2019" name="Int. J. Syst. Evol. Microbiol.">
        <title>The Global Catalogue of Microorganisms (GCM) 10K type strain sequencing project: providing services to taxonomists for standard genome sequencing and annotation.</title>
        <authorList>
            <consortium name="The Broad Institute Genomics Platform"/>
            <consortium name="The Broad Institute Genome Sequencing Center for Infectious Disease"/>
            <person name="Wu L."/>
            <person name="Ma J."/>
        </authorList>
    </citation>
    <scope>NUCLEOTIDE SEQUENCE [LARGE SCALE GENOMIC DNA]</scope>
    <source>
        <strain evidence="3">CCUG 58938</strain>
    </source>
</reference>
<name>A0ABW3K883_9BACT</name>
<dbReference type="EMBL" id="JBHTKA010000008">
    <property type="protein sequence ID" value="MFD1001796.1"/>
    <property type="molecule type" value="Genomic_DNA"/>
</dbReference>
<protein>
    <submittedName>
        <fullName evidence="2">DUF1684 domain-containing protein</fullName>
    </submittedName>
</protein>
<dbReference type="PANTHER" id="PTHR41913">
    <property type="entry name" value="DUF1684 DOMAIN-CONTAINING PROTEIN"/>
    <property type="match status" value="1"/>
</dbReference>
<proteinExistence type="predicted"/>
<keyword evidence="1" id="KW-0812">Transmembrane</keyword>
<keyword evidence="3" id="KW-1185">Reference proteome</keyword>
<dbReference type="RefSeq" id="WP_377582165.1">
    <property type="nucleotide sequence ID" value="NZ_JBHTKA010000008.1"/>
</dbReference>
<keyword evidence="1" id="KW-0472">Membrane</keyword>
<dbReference type="PANTHER" id="PTHR41913:SF1">
    <property type="entry name" value="DUF1684 DOMAIN-CONTAINING PROTEIN"/>
    <property type="match status" value="1"/>
</dbReference>
<comment type="caution">
    <text evidence="2">The sequence shown here is derived from an EMBL/GenBank/DDBJ whole genome shotgun (WGS) entry which is preliminary data.</text>
</comment>
<accession>A0ABW3K883</accession>
<dbReference type="Pfam" id="PF07920">
    <property type="entry name" value="DUF1684"/>
    <property type="match status" value="1"/>
</dbReference>
<gene>
    <name evidence="2" type="ORF">ACFQ21_20900</name>
</gene>